<reference evidence="2" key="3">
    <citation type="submission" date="2012-09" db="EMBL/GenBank/DDBJ databases">
        <authorList>
            <consortium name="VectorBase"/>
        </authorList>
    </citation>
    <scope>NUCLEOTIDE SEQUENCE</scope>
    <source>
        <strain evidence="2">Liverpool</strain>
    </source>
</reference>
<name>Q16GP4_AEDAE</name>
<dbReference type="GO" id="GO:2000304">
    <property type="term" value="P:positive regulation of ceramide biosynthetic process"/>
    <property type="evidence" value="ECO:0007669"/>
    <property type="project" value="TreeGrafter"/>
</dbReference>
<dbReference type="OMA" id="MIGVLYY"/>
<dbReference type="GO" id="GO:0047499">
    <property type="term" value="F:calcium-independent phospholipase A2 activity"/>
    <property type="evidence" value="ECO:0007669"/>
    <property type="project" value="InterPro"/>
</dbReference>
<dbReference type="HOGENOM" id="CLU_2624453_0_0_1"/>
<dbReference type="GO" id="GO:0052816">
    <property type="term" value="F:long-chain fatty acyl-CoA hydrolase activity"/>
    <property type="evidence" value="ECO:0007669"/>
    <property type="project" value="TreeGrafter"/>
</dbReference>
<keyword evidence="1" id="KW-0378">Hydrolase</keyword>
<dbReference type="eggNOG" id="KOG0513">
    <property type="taxonomic scope" value="Eukaryota"/>
</dbReference>
<dbReference type="EMBL" id="CH478250">
    <property type="protein sequence ID" value="EAT33413.1"/>
    <property type="molecule type" value="Genomic_DNA"/>
</dbReference>
<sequence>MSLHSDRKNFKGNLLVDQATASDGRVVDRARAWCSMIGVLYYRFNPQMSVDIAMDEKIDEPLINMLWEVKAYMYANRRKVIEMINNLK</sequence>
<protein>
    <submittedName>
        <fullName evidence="2">AAEL014310-PA</fullName>
    </submittedName>
</protein>
<dbReference type="Proteomes" id="UP000682892">
    <property type="component" value="Chromosome 3"/>
</dbReference>
<gene>
    <name evidence="2" type="ORF">AaeL_AAEL014310</name>
</gene>
<dbReference type="VEuPathDB" id="VectorBase:AAEL012835"/>
<accession>Q16GP4</accession>
<dbReference type="PANTHER" id="PTHR24139:SF34">
    <property type="entry name" value="85_88 KDA CALCIUM-INDEPENDENT PHOSPHOLIPASE A2"/>
    <property type="match status" value="1"/>
</dbReference>
<dbReference type="PANTHER" id="PTHR24139">
    <property type="entry name" value="CALCIUM-INDEPENDENT PHOSPHOLIPASE A2"/>
    <property type="match status" value="1"/>
</dbReference>
<reference evidence="2" key="1">
    <citation type="submission" date="2005-10" db="EMBL/GenBank/DDBJ databases">
        <authorList>
            <person name="Loftus B.J."/>
            <person name="Nene V.M."/>
            <person name="Hannick L.I."/>
            <person name="Bidwell S."/>
            <person name="Haas B."/>
            <person name="Amedeo P."/>
            <person name="Orvis J."/>
            <person name="Wortman J.R."/>
            <person name="White O.R."/>
            <person name="Salzberg S."/>
            <person name="Shumway M."/>
            <person name="Koo H."/>
            <person name="Zhao Y."/>
            <person name="Holmes M."/>
            <person name="Miller J."/>
            <person name="Schatz M."/>
            <person name="Pop M."/>
            <person name="Pai G."/>
            <person name="Utterback T."/>
            <person name="Rogers Y.-H."/>
            <person name="Kravitz S."/>
            <person name="Fraser C.M."/>
        </authorList>
    </citation>
    <scope>NUCLEOTIDE SEQUENCE</scope>
    <source>
        <strain evidence="2">Liverpool</strain>
    </source>
</reference>
<evidence type="ECO:0000313" key="3">
    <source>
        <dbReference type="Proteomes" id="UP000682892"/>
    </source>
</evidence>
<dbReference type="PhylomeDB" id="Q16GP4"/>
<dbReference type="InterPro" id="IPR047148">
    <property type="entry name" value="PLPL9"/>
</dbReference>
<dbReference type="GO" id="GO:0005739">
    <property type="term" value="C:mitochondrion"/>
    <property type="evidence" value="ECO:0007669"/>
    <property type="project" value="TreeGrafter"/>
</dbReference>
<organism evidence="2 3">
    <name type="scientific">Aedes aegypti</name>
    <name type="common">Yellowfever mosquito</name>
    <name type="synonym">Culex aegypti</name>
    <dbReference type="NCBI Taxonomy" id="7159"/>
    <lineage>
        <taxon>Eukaryota</taxon>
        <taxon>Metazoa</taxon>
        <taxon>Ecdysozoa</taxon>
        <taxon>Arthropoda</taxon>
        <taxon>Hexapoda</taxon>
        <taxon>Insecta</taxon>
        <taxon>Pterygota</taxon>
        <taxon>Neoptera</taxon>
        <taxon>Endopterygota</taxon>
        <taxon>Diptera</taxon>
        <taxon>Nematocera</taxon>
        <taxon>Culicoidea</taxon>
        <taxon>Culicidae</taxon>
        <taxon>Culicinae</taxon>
        <taxon>Aedini</taxon>
        <taxon>Aedes</taxon>
        <taxon>Stegomyia</taxon>
    </lineage>
</organism>
<proteinExistence type="predicted"/>
<dbReference type="STRING" id="7159.Q16GP4"/>
<evidence type="ECO:0000313" key="2">
    <source>
        <dbReference type="EMBL" id="EAT33413.1"/>
    </source>
</evidence>
<reference evidence="2" key="2">
    <citation type="journal article" date="2007" name="Science">
        <title>Genome sequence of Aedes aegypti, a major arbovirus vector.</title>
        <authorList>
            <person name="Nene V."/>
            <person name="Wortman J.R."/>
            <person name="Lawson D."/>
            <person name="Haas B."/>
            <person name="Kodira C."/>
            <person name="Tu Z.J."/>
            <person name="Loftus B."/>
            <person name="Xi Z."/>
            <person name="Megy K."/>
            <person name="Grabherr M."/>
            <person name="Ren Q."/>
            <person name="Zdobnov E.M."/>
            <person name="Lobo N.F."/>
            <person name="Campbell K.S."/>
            <person name="Brown S.E."/>
            <person name="Bonaldo M.F."/>
            <person name="Zhu J."/>
            <person name="Sinkins S.P."/>
            <person name="Hogenkamp D.G."/>
            <person name="Amedeo P."/>
            <person name="Arensburger P."/>
            <person name="Atkinson P.W."/>
            <person name="Bidwell S."/>
            <person name="Biedler J."/>
            <person name="Birney E."/>
            <person name="Bruggner R.V."/>
            <person name="Costas J."/>
            <person name="Coy M.R."/>
            <person name="Crabtree J."/>
            <person name="Crawford M."/>
            <person name="Debruyn B."/>
            <person name="Decaprio D."/>
            <person name="Eiglmeier K."/>
            <person name="Eisenstadt E."/>
            <person name="El-Dorry H."/>
            <person name="Gelbart W.M."/>
            <person name="Gomes S.L."/>
            <person name="Hammond M."/>
            <person name="Hannick L.I."/>
            <person name="Hogan J.R."/>
            <person name="Holmes M.H."/>
            <person name="Jaffe D."/>
            <person name="Johnston J.S."/>
            <person name="Kennedy R.C."/>
            <person name="Koo H."/>
            <person name="Kravitz S."/>
            <person name="Kriventseva E.V."/>
            <person name="Kulp D."/>
            <person name="Labutti K."/>
            <person name="Lee E."/>
            <person name="Li S."/>
            <person name="Lovin D.D."/>
            <person name="Mao C."/>
            <person name="Mauceli E."/>
            <person name="Menck C.F."/>
            <person name="Miller J.R."/>
            <person name="Montgomery P."/>
            <person name="Mori A."/>
            <person name="Nascimento A.L."/>
            <person name="Naveira H.F."/>
            <person name="Nusbaum C."/>
            <person name="O'leary S."/>
            <person name="Orvis J."/>
            <person name="Pertea M."/>
            <person name="Quesneville H."/>
            <person name="Reidenbach K.R."/>
            <person name="Rogers Y.H."/>
            <person name="Roth C.W."/>
            <person name="Schneider J.R."/>
            <person name="Schatz M."/>
            <person name="Shumway M."/>
            <person name="Stanke M."/>
            <person name="Stinson E.O."/>
            <person name="Tubio J.M."/>
            <person name="Vanzee J.P."/>
            <person name="Verjovski-Almeida S."/>
            <person name="Werner D."/>
            <person name="White O."/>
            <person name="Wyder S."/>
            <person name="Zeng Q."/>
            <person name="Zhao Q."/>
            <person name="Zhao Y."/>
            <person name="Hill C.A."/>
            <person name="Raikhel A.S."/>
            <person name="Soares M.B."/>
            <person name="Knudson D.L."/>
            <person name="Lee N.H."/>
            <person name="Galagan J."/>
            <person name="Salzberg S.L."/>
            <person name="Paulsen I.T."/>
            <person name="Dimopoulos G."/>
            <person name="Collins F.H."/>
            <person name="Birren B."/>
            <person name="Fraser-Liggett C.M."/>
            <person name="Severson D.W."/>
        </authorList>
    </citation>
    <scope>NUCLEOTIDE SEQUENCE [LARGE SCALE GENOMIC DNA]</scope>
    <source>
        <strain evidence="2">Liverpool</strain>
    </source>
</reference>
<dbReference type="AlphaFoldDB" id="Q16GP4"/>
<dbReference type="PaxDb" id="7159-AAEL014310-PA"/>
<evidence type="ECO:0000256" key="1">
    <source>
        <dbReference type="ARBA" id="ARBA00022801"/>
    </source>
</evidence>